<dbReference type="EMBL" id="NXIG01000006">
    <property type="protein sequence ID" value="RXI30533.1"/>
    <property type="molecule type" value="Genomic_DNA"/>
</dbReference>
<dbReference type="EMBL" id="CP032097">
    <property type="protein sequence ID" value="AXX94868.1"/>
    <property type="molecule type" value="Genomic_DNA"/>
</dbReference>
<dbReference type="KEGG" id="aell:AELL_1200"/>
<dbReference type="RefSeq" id="WP_118917076.1">
    <property type="nucleotide sequence ID" value="NZ_CP032097.1"/>
</dbReference>
<evidence type="ECO:0000313" key="4">
    <source>
        <dbReference type="Proteomes" id="UP000290588"/>
    </source>
</evidence>
<evidence type="ECO:0000313" key="1">
    <source>
        <dbReference type="EMBL" id="AXX94868.1"/>
    </source>
</evidence>
<accession>A0A347U7P0</accession>
<reference evidence="2 4" key="1">
    <citation type="submission" date="2017-09" db="EMBL/GenBank/DDBJ databases">
        <title>Genomics of the genus Arcobacter.</title>
        <authorList>
            <person name="Perez-Cataluna A."/>
            <person name="Figueras M.J."/>
            <person name="Salas-Masso N."/>
        </authorList>
    </citation>
    <scope>NUCLEOTIDE SEQUENCE [LARGE SCALE GENOMIC DNA]</scope>
    <source>
        <strain evidence="2 4">CECT 7837</strain>
    </source>
</reference>
<proteinExistence type="predicted"/>
<protein>
    <submittedName>
        <fullName evidence="2">Uncharacterized protein</fullName>
    </submittedName>
</protein>
<gene>
    <name evidence="1" type="ORF">AELL_1200</name>
    <name evidence="2" type="ORF">CP962_07130</name>
</gene>
<evidence type="ECO:0000313" key="2">
    <source>
        <dbReference type="EMBL" id="RXI30533.1"/>
    </source>
</evidence>
<name>A0A347U7P0_9BACT</name>
<keyword evidence="3" id="KW-1185">Reference proteome</keyword>
<dbReference type="Proteomes" id="UP000290588">
    <property type="component" value="Unassembled WGS sequence"/>
</dbReference>
<dbReference type="Proteomes" id="UP000262582">
    <property type="component" value="Chromosome"/>
</dbReference>
<dbReference type="AlphaFoldDB" id="A0A347U7P0"/>
<sequence>MKTLIEKLENRKKITGKALQELFKLVLELEKNIDKDITTSDTTCKVNIKAEDYFCGSWLQSDDNFSLCILNGKITIKDIFTRTKKDENGEKYEVKESQYIDYFSIDDEDTNIVRINFTEFIKALEEVMKLAIEESQKIDNDAQEFIDFCLNWREIKGNKNESTINR</sequence>
<evidence type="ECO:0000313" key="3">
    <source>
        <dbReference type="Proteomes" id="UP000262582"/>
    </source>
</evidence>
<organism evidence="2 4">
    <name type="scientific">Arcobacter ellisii</name>
    <dbReference type="NCBI Taxonomy" id="913109"/>
    <lineage>
        <taxon>Bacteria</taxon>
        <taxon>Pseudomonadati</taxon>
        <taxon>Campylobacterota</taxon>
        <taxon>Epsilonproteobacteria</taxon>
        <taxon>Campylobacterales</taxon>
        <taxon>Arcobacteraceae</taxon>
        <taxon>Arcobacter</taxon>
    </lineage>
</organism>
<reference evidence="1 3" key="2">
    <citation type="submission" date="2018-08" db="EMBL/GenBank/DDBJ databases">
        <title>Complete genome of the Arcobacter ellisii type strain LMG 26155.</title>
        <authorList>
            <person name="Miller W.G."/>
            <person name="Yee E."/>
            <person name="Bono J.L."/>
        </authorList>
    </citation>
    <scope>NUCLEOTIDE SEQUENCE [LARGE SCALE GENOMIC DNA]</scope>
    <source>
        <strain evidence="1 3">LMG 26155</strain>
    </source>
</reference>